<dbReference type="EMBL" id="HBUF01059069">
    <property type="protein sequence ID" value="CAG6625118.1"/>
    <property type="molecule type" value="Transcribed_RNA"/>
</dbReference>
<dbReference type="EMBL" id="HBUF01059071">
    <property type="protein sequence ID" value="CAG6625130.1"/>
    <property type="molecule type" value="Transcribed_RNA"/>
</dbReference>
<dbReference type="EMBL" id="HBUF01059068">
    <property type="protein sequence ID" value="CAG6625112.1"/>
    <property type="molecule type" value="Transcribed_RNA"/>
</dbReference>
<reference evidence="2" key="1">
    <citation type="submission" date="2021-05" db="EMBL/GenBank/DDBJ databases">
        <authorList>
            <person name="Alioto T."/>
            <person name="Alioto T."/>
            <person name="Gomez Garrido J."/>
        </authorList>
    </citation>
    <scope>NUCLEOTIDE SEQUENCE</scope>
</reference>
<dbReference type="EMBL" id="HBUF01584986">
    <property type="protein sequence ID" value="CAG6771501.1"/>
    <property type="molecule type" value="Transcribed_RNA"/>
</dbReference>
<dbReference type="EMBL" id="HBUF01059077">
    <property type="protein sequence ID" value="CAG6625157.1"/>
    <property type="molecule type" value="Transcribed_RNA"/>
</dbReference>
<dbReference type="EMBL" id="HBUF01059074">
    <property type="protein sequence ID" value="CAG6625139.1"/>
    <property type="molecule type" value="Transcribed_RNA"/>
</dbReference>
<dbReference type="EMBL" id="HBUF01059070">
    <property type="protein sequence ID" value="CAG6625124.1"/>
    <property type="molecule type" value="Transcribed_RNA"/>
</dbReference>
<sequence>MVSGLGESVSKLFCLCNLGSTCFFVDESNIFELSHFLFDSTGLLPLPVVSCVALKLSGAHGGALLELLLLLFVSSKVAFLFCIFSRSSLIFSLDRKFCT</sequence>
<dbReference type="EMBL" id="HBUF01059078">
    <property type="protein sequence ID" value="CAG6625163.1"/>
    <property type="molecule type" value="Transcribed_RNA"/>
</dbReference>
<protein>
    <submittedName>
        <fullName evidence="2">Uncharacterized protein</fullName>
    </submittedName>
</protein>
<keyword evidence="1" id="KW-0812">Transmembrane</keyword>
<proteinExistence type="predicted"/>
<name>A0A8D8Q4U4_9HEMI</name>
<dbReference type="AlphaFoldDB" id="A0A8D8Q4U4"/>
<dbReference type="EMBL" id="HBUF01059075">
    <property type="protein sequence ID" value="CAG6625145.1"/>
    <property type="molecule type" value="Transcribed_RNA"/>
</dbReference>
<evidence type="ECO:0000313" key="2">
    <source>
        <dbReference type="EMBL" id="CAG6625163.1"/>
    </source>
</evidence>
<dbReference type="EMBL" id="HBUF01343032">
    <property type="protein sequence ID" value="CAG6706166.1"/>
    <property type="molecule type" value="Transcribed_RNA"/>
</dbReference>
<organism evidence="2">
    <name type="scientific">Cacopsylla melanoneura</name>
    <dbReference type="NCBI Taxonomy" id="428564"/>
    <lineage>
        <taxon>Eukaryota</taxon>
        <taxon>Metazoa</taxon>
        <taxon>Ecdysozoa</taxon>
        <taxon>Arthropoda</taxon>
        <taxon>Hexapoda</taxon>
        <taxon>Insecta</taxon>
        <taxon>Pterygota</taxon>
        <taxon>Neoptera</taxon>
        <taxon>Paraneoptera</taxon>
        <taxon>Hemiptera</taxon>
        <taxon>Sternorrhyncha</taxon>
        <taxon>Psylloidea</taxon>
        <taxon>Psyllidae</taxon>
        <taxon>Psyllinae</taxon>
        <taxon>Cacopsylla</taxon>
    </lineage>
</organism>
<keyword evidence="1" id="KW-0472">Membrane</keyword>
<accession>A0A8D8Q4U4</accession>
<dbReference type="EMBL" id="HBUF01343029">
    <property type="protein sequence ID" value="CAG6706136.1"/>
    <property type="molecule type" value="Transcribed_RNA"/>
</dbReference>
<feature type="transmembrane region" description="Helical" evidence="1">
    <location>
        <begin position="63"/>
        <end position="85"/>
    </location>
</feature>
<dbReference type="EMBL" id="HBUF01059076">
    <property type="protein sequence ID" value="CAG6625151.1"/>
    <property type="molecule type" value="Transcribed_RNA"/>
</dbReference>
<dbReference type="EMBL" id="HBUF01343033">
    <property type="protein sequence ID" value="CAG6706176.1"/>
    <property type="molecule type" value="Transcribed_RNA"/>
</dbReference>
<dbReference type="EMBL" id="HBUF01343031">
    <property type="protein sequence ID" value="CAG6706156.1"/>
    <property type="molecule type" value="Transcribed_RNA"/>
</dbReference>
<dbReference type="EMBL" id="HBUF01343034">
    <property type="protein sequence ID" value="CAG6706186.1"/>
    <property type="molecule type" value="Transcribed_RNA"/>
</dbReference>
<evidence type="ECO:0000256" key="1">
    <source>
        <dbReference type="SAM" id="Phobius"/>
    </source>
</evidence>
<keyword evidence="1" id="KW-1133">Transmembrane helix</keyword>
<dbReference type="EMBL" id="HBUF01343030">
    <property type="protein sequence ID" value="CAG6706146.1"/>
    <property type="molecule type" value="Transcribed_RNA"/>
</dbReference>